<proteinExistence type="predicted"/>
<sequence length="202" mass="21186">MWCSGNGHKELVSGCGSDQSLPSAVLFEGAPTIALAHPGTSLEEPAEEVFCKTIPQKQLQSNQDSGVASKNPSAADEKDASNSMLASLPTFYNPNNVVRKGSSSSFIGSSKSGARRHGHQNCHCSRQEFQDPEGSLTETSSSSSSAFNRPSSSSAITDHSLGKQPHKQPVHPSTGLSKSGAPCLPRIALQSEVHLLAITTTT</sequence>
<dbReference type="Proteomes" id="UP000887574">
    <property type="component" value="Unplaced"/>
</dbReference>
<evidence type="ECO:0000313" key="3">
    <source>
        <dbReference type="WBParaSite" id="jg4721"/>
    </source>
</evidence>
<keyword evidence="2" id="KW-1185">Reference proteome</keyword>
<reference evidence="3" key="1">
    <citation type="submission" date="2022-11" db="UniProtKB">
        <authorList>
            <consortium name="WormBaseParasite"/>
        </authorList>
    </citation>
    <scope>IDENTIFICATION</scope>
</reference>
<evidence type="ECO:0000256" key="1">
    <source>
        <dbReference type="SAM" id="MobiDB-lite"/>
    </source>
</evidence>
<dbReference type="AlphaFoldDB" id="A0A915ECK4"/>
<feature type="compositionally biased region" description="Low complexity" evidence="1">
    <location>
        <begin position="140"/>
        <end position="154"/>
    </location>
</feature>
<protein>
    <submittedName>
        <fullName evidence="3">Uncharacterized protein</fullName>
    </submittedName>
</protein>
<name>A0A915ECK4_9BILA</name>
<feature type="compositionally biased region" description="Low complexity" evidence="1">
    <location>
        <begin position="102"/>
        <end position="112"/>
    </location>
</feature>
<feature type="region of interest" description="Disordered" evidence="1">
    <location>
        <begin position="102"/>
        <end position="180"/>
    </location>
</feature>
<feature type="region of interest" description="Disordered" evidence="1">
    <location>
        <begin position="57"/>
        <end position="81"/>
    </location>
</feature>
<organism evidence="2 3">
    <name type="scientific">Ditylenchus dipsaci</name>
    <dbReference type="NCBI Taxonomy" id="166011"/>
    <lineage>
        <taxon>Eukaryota</taxon>
        <taxon>Metazoa</taxon>
        <taxon>Ecdysozoa</taxon>
        <taxon>Nematoda</taxon>
        <taxon>Chromadorea</taxon>
        <taxon>Rhabditida</taxon>
        <taxon>Tylenchina</taxon>
        <taxon>Tylenchomorpha</taxon>
        <taxon>Sphaerularioidea</taxon>
        <taxon>Anguinidae</taxon>
        <taxon>Anguininae</taxon>
        <taxon>Ditylenchus</taxon>
    </lineage>
</organism>
<feature type="compositionally biased region" description="Polar residues" evidence="1">
    <location>
        <begin position="57"/>
        <end position="72"/>
    </location>
</feature>
<dbReference type="WBParaSite" id="jg4721">
    <property type="protein sequence ID" value="jg4721"/>
    <property type="gene ID" value="jg4721"/>
</dbReference>
<evidence type="ECO:0000313" key="2">
    <source>
        <dbReference type="Proteomes" id="UP000887574"/>
    </source>
</evidence>
<accession>A0A915ECK4</accession>